<dbReference type="STRING" id="307972.A0A2G8K9N1"/>
<evidence type="ECO:0000313" key="3">
    <source>
        <dbReference type="EMBL" id="PIK44697.1"/>
    </source>
</evidence>
<comment type="caution">
    <text evidence="3">The sequence shown here is derived from an EMBL/GenBank/DDBJ whole genome shotgun (WGS) entry which is preliminary data.</text>
</comment>
<evidence type="ECO:0000259" key="2">
    <source>
        <dbReference type="Pfam" id="PF17517"/>
    </source>
</evidence>
<gene>
    <name evidence="3" type="ORF">BSL78_18448</name>
</gene>
<dbReference type="AlphaFoldDB" id="A0A2G8K9N1"/>
<dbReference type="PANTHER" id="PTHR46534">
    <property type="entry name" value="IGGFC_BINDING DOMAIN-CONTAINING PROTEIN"/>
    <property type="match status" value="1"/>
</dbReference>
<feature type="transmembrane region" description="Helical" evidence="1">
    <location>
        <begin position="468"/>
        <end position="492"/>
    </location>
</feature>
<accession>A0A2G8K9N1</accession>
<protein>
    <recommendedName>
        <fullName evidence="2">IgGFc-binding protein N-terminal domain-containing protein</fullName>
    </recommendedName>
</protein>
<dbReference type="Proteomes" id="UP000230750">
    <property type="component" value="Unassembled WGS sequence"/>
</dbReference>
<dbReference type="OrthoDB" id="10068641at2759"/>
<keyword evidence="1" id="KW-1133">Transmembrane helix</keyword>
<dbReference type="PANTHER" id="PTHR46534:SF1">
    <property type="entry name" value="IGGFC-BINDING PROTEIN N-TERMINAL DOMAIN-CONTAINING PROTEIN"/>
    <property type="match status" value="1"/>
</dbReference>
<keyword evidence="1" id="KW-0812">Transmembrane</keyword>
<organism evidence="3 4">
    <name type="scientific">Stichopus japonicus</name>
    <name type="common">Sea cucumber</name>
    <dbReference type="NCBI Taxonomy" id="307972"/>
    <lineage>
        <taxon>Eukaryota</taxon>
        <taxon>Metazoa</taxon>
        <taxon>Echinodermata</taxon>
        <taxon>Eleutherozoa</taxon>
        <taxon>Echinozoa</taxon>
        <taxon>Holothuroidea</taxon>
        <taxon>Aspidochirotacea</taxon>
        <taxon>Aspidochirotida</taxon>
        <taxon>Stichopodidae</taxon>
        <taxon>Apostichopus</taxon>
    </lineage>
</organism>
<feature type="domain" description="IgGFc-binding protein N-terminal" evidence="2">
    <location>
        <begin position="78"/>
        <end position="321"/>
    </location>
</feature>
<evidence type="ECO:0000256" key="1">
    <source>
        <dbReference type="SAM" id="Phobius"/>
    </source>
</evidence>
<evidence type="ECO:0000313" key="4">
    <source>
        <dbReference type="Proteomes" id="UP000230750"/>
    </source>
</evidence>
<keyword evidence="1" id="KW-0472">Membrane</keyword>
<dbReference type="EMBL" id="MRZV01000761">
    <property type="protein sequence ID" value="PIK44697.1"/>
    <property type="molecule type" value="Genomic_DNA"/>
</dbReference>
<proteinExistence type="predicted"/>
<reference evidence="3 4" key="1">
    <citation type="journal article" date="2017" name="PLoS Biol.">
        <title>The sea cucumber genome provides insights into morphological evolution and visceral regeneration.</title>
        <authorList>
            <person name="Zhang X."/>
            <person name="Sun L."/>
            <person name="Yuan J."/>
            <person name="Sun Y."/>
            <person name="Gao Y."/>
            <person name="Zhang L."/>
            <person name="Li S."/>
            <person name="Dai H."/>
            <person name="Hamel J.F."/>
            <person name="Liu C."/>
            <person name="Yu Y."/>
            <person name="Liu S."/>
            <person name="Lin W."/>
            <person name="Guo K."/>
            <person name="Jin S."/>
            <person name="Xu P."/>
            <person name="Storey K.B."/>
            <person name="Huan P."/>
            <person name="Zhang T."/>
            <person name="Zhou Y."/>
            <person name="Zhang J."/>
            <person name="Lin C."/>
            <person name="Li X."/>
            <person name="Xing L."/>
            <person name="Huo D."/>
            <person name="Sun M."/>
            <person name="Wang L."/>
            <person name="Mercier A."/>
            <person name="Li F."/>
            <person name="Yang H."/>
            <person name="Xiang J."/>
        </authorList>
    </citation>
    <scope>NUCLEOTIDE SEQUENCE [LARGE SCALE GENOMIC DNA]</scope>
    <source>
        <strain evidence="3">Shaxun</strain>
        <tissue evidence="3">Muscle</tissue>
    </source>
</reference>
<keyword evidence="4" id="KW-1185">Reference proteome</keyword>
<name>A0A2G8K9N1_STIJA</name>
<sequence length="600" mass="66299">MESVNELHIAGAARSQSRVIITTPGAFSGPVQKELTGDHQFGIVSLKKMDDASPVATLIQSTSDISVVGVVAGNNTGAFLALPTDALGTEYYVATYNIAPRVHRAKRGNEFIIIGTTQDTVVEVTLVGSARYEGETYANGSRVQITINRLDIARFVSKTDDLTGTHIIATQPIAVTSGSKCADVPVTSRYCDHLVEQMPPFHFWGSHFVTTPLAEREGGDIFRVMAGRNGTNVTINNEWHTVLNAGEFFERSVPSNVSWTITGSKPILVLQYSKGGSTDKTNADPSMMVVPALEQYFTEALFAPVDLSPDTSRLSSYLNIVLQCELIPYLNQNMFPVHPTIFQEFVSFNVSIAGRNMCSAHIRLNRGENHFFQFEELPDATLSLLRYGHAVGDIATSYGLPVGFSFNDNTCFDLSNNLLSVPRSWTNSPGTSGIPPIDSPRFPITKFDDTMDGLLLSEDKQPPDQSNILAIFLIIFIISLIIVTLLIGYVVILKRRIETLEVEKKKFISVPVTVGFDGYIGLDGSQIAHREYMTLNNSEEMWHLNNRRSDRSVFRGIHPRIPSAVIAHRYRRRRRAVSAAADNRVYKASRSESLRETLSS</sequence>
<dbReference type="Pfam" id="PF17517">
    <property type="entry name" value="IgGFc_binding"/>
    <property type="match status" value="1"/>
</dbReference>
<dbReference type="InterPro" id="IPR035234">
    <property type="entry name" value="IgGFc-bd_N"/>
</dbReference>